<dbReference type="PANTHER" id="PTHR48462:SF1">
    <property type="entry name" value="PROTEIN, PUTATIVE-RELATED"/>
    <property type="match status" value="1"/>
</dbReference>
<keyword evidence="1" id="KW-0812">Transmembrane</keyword>
<sequence>MQAGTIIPHNAFCGFNTKMHIDLLSNPGDIYSDHDVSCDDIVGIKHQHNIVRDTLVDICFRSEILAGSSPLTQTGMIDFVPGRAMIEVAQRKRVKYEAKCANIEYGFPFLLFSSFGKLENDVVTLLKRIRKFSMTQDIGARTVVHIFSRINFVIDRGVGAHVLWWLNMVVVRFHFSFVGLSGCHDGGGKGLTKTSLITHIRDRNCNGNAQAITRQYLSTNLASFEEVGVTFKRMVFGYARVVSRRTTFVLSVDMAMVLISCHPMIVVMVLLGGSLQLMRETLAKFFPPLSGVDEEDLIWVRGISSSTKHLFKHAPSLPHIPINHHQLIASQDVVLNRIKSFPRGTSCGRDGLRAQHFMDCLIGAAVTIFDELVPSITQVVNLFLEGKFPNMLGEYIACAPLTPLVELGGGIRSIAVGTIWRRLVFKVSAVMIGHSLDGYLDGLQFGVGVSGWGEAILYSVNHLIECRGDDVGLSMLLVDYKNAFNLVDQEVWYLDDDTIIGDTLVVGKVLELIMRMDLVVACISTLIKLRAKLLGGSASVDLDFSNKLVMKRVTKTIVLMDTVERINDPQFKLPLLRAYLRYALELIITTSGPGFGDVLNYAFLASRLQCASLQTKLLRHSSIVAYGSTFDDTLCVFNTKMKTSPLSNPSCGFGLDSRRDVCVDLIGSSPLTQIEMVDFVPGCAMIDTIHCKRVKYETECPDIRYGFLPFSFYSLEELENAVMALLKRIHKFSMTQDIGACAAAHILIGLASP</sequence>
<evidence type="ECO:0000313" key="2">
    <source>
        <dbReference type="EMBL" id="GEU83002.1"/>
    </source>
</evidence>
<dbReference type="PANTHER" id="PTHR48462">
    <property type="entry name" value="PROTEIN, PUTATIVE-RELATED"/>
    <property type="match status" value="1"/>
</dbReference>
<dbReference type="AlphaFoldDB" id="A0A6L2ND62"/>
<reference evidence="2" key="1">
    <citation type="journal article" date="2019" name="Sci. Rep.">
        <title>Draft genome of Tanacetum cinerariifolium, the natural source of mosquito coil.</title>
        <authorList>
            <person name="Yamashiro T."/>
            <person name="Shiraishi A."/>
            <person name="Satake H."/>
            <person name="Nakayama K."/>
        </authorList>
    </citation>
    <scope>NUCLEOTIDE SEQUENCE</scope>
</reference>
<keyword evidence="1" id="KW-1133">Transmembrane helix</keyword>
<evidence type="ECO:0000256" key="1">
    <source>
        <dbReference type="SAM" id="Phobius"/>
    </source>
</evidence>
<name>A0A6L2ND62_TANCI</name>
<evidence type="ECO:0008006" key="3">
    <source>
        <dbReference type="Google" id="ProtNLM"/>
    </source>
</evidence>
<comment type="caution">
    <text evidence="2">The sequence shown here is derived from an EMBL/GenBank/DDBJ whole genome shotgun (WGS) entry which is preliminary data.</text>
</comment>
<proteinExistence type="predicted"/>
<gene>
    <name evidence="2" type="ORF">Tci_054980</name>
</gene>
<dbReference type="EMBL" id="BKCJ010008594">
    <property type="protein sequence ID" value="GEU83002.1"/>
    <property type="molecule type" value="Genomic_DNA"/>
</dbReference>
<protein>
    <recommendedName>
        <fullName evidence="3">Reverse transcriptase domain-containing protein</fullName>
    </recommendedName>
</protein>
<organism evidence="2">
    <name type="scientific">Tanacetum cinerariifolium</name>
    <name type="common">Dalmatian daisy</name>
    <name type="synonym">Chrysanthemum cinerariifolium</name>
    <dbReference type="NCBI Taxonomy" id="118510"/>
    <lineage>
        <taxon>Eukaryota</taxon>
        <taxon>Viridiplantae</taxon>
        <taxon>Streptophyta</taxon>
        <taxon>Embryophyta</taxon>
        <taxon>Tracheophyta</taxon>
        <taxon>Spermatophyta</taxon>
        <taxon>Magnoliopsida</taxon>
        <taxon>eudicotyledons</taxon>
        <taxon>Gunneridae</taxon>
        <taxon>Pentapetalae</taxon>
        <taxon>asterids</taxon>
        <taxon>campanulids</taxon>
        <taxon>Asterales</taxon>
        <taxon>Asteraceae</taxon>
        <taxon>Asteroideae</taxon>
        <taxon>Anthemideae</taxon>
        <taxon>Anthemidinae</taxon>
        <taxon>Tanacetum</taxon>
    </lineage>
</organism>
<accession>A0A6L2ND62</accession>
<keyword evidence="1" id="KW-0472">Membrane</keyword>
<feature type="transmembrane region" description="Helical" evidence="1">
    <location>
        <begin position="248"/>
        <end position="271"/>
    </location>
</feature>